<proteinExistence type="predicted"/>
<dbReference type="Pfam" id="PF12392">
    <property type="entry name" value="DUF3656"/>
    <property type="match status" value="1"/>
</dbReference>
<sequence>MKAPEILAPVGGEEQLIAAVRCGANAVYLGGKNFNARRNAANFEETALSRVVSYCHARGVNVYVTVNTLILDEEMGALEEEADRIADAGADAVILQDMAALRLFCARYPGIRRIASTQTAVHNVDGARYLEEIGFDSIVLARELSLDEMAVICSSVAIPTEAFIHGAHCMSVSGACYLSAMLGGRSGNRGLCAQPCRLNWNAGSGEYALSLKDMSLISHIREMAAVGVGSFKIEGRMKRPEYVAAATTACRLALEDKPYDAEALRAVFSRSGFTDGYLTGKRNAEMFGSRTRDDVADADGVLKQLAALYRNEAPLVPVDLTFALSEGGALLTVSDGANTVETRGPAPERAINRPLDETAARKSLEKTGGTPFFPREFRAKLAPGYTMPAASLNALRRDALDALLRLRGQVRPHARQTYELRPPARYRTQIESPALWARFYTPEQIASAGSFEKILLPVEKINPDILRQYGDRLAAELPTLLFPEDEAALGAKLASLASLGLRAVYANNIYGIRLGKRLGLEVIGGFGLNITNTESLLFYESQGLAGLTVSMELAMAKIKSLGGTLPRGVLSYGSLPLMHLRNCPVRAAIGCAACDERGTLTDRMQVVFPVECQLRRSATLLNSVPLDLGGRSLSGLDFQLLYFTRESGATVSAVTSRILRGEKTGEPHTTGLYYRVLL</sequence>
<dbReference type="EMBL" id="VSSQ01006682">
    <property type="protein sequence ID" value="MPM33511.1"/>
    <property type="molecule type" value="Genomic_DNA"/>
</dbReference>
<organism evidence="2">
    <name type="scientific">bioreactor metagenome</name>
    <dbReference type="NCBI Taxonomy" id="1076179"/>
    <lineage>
        <taxon>unclassified sequences</taxon>
        <taxon>metagenomes</taxon>
        <taxon>ecological metagenomes</taxon>
    </lineage>
</organism>
<dbReference type="PANTHER" id="PTHR30217:SF10">
    <property type="entry name" value="23S RRNA 5-HYDROXYCYTIDINE C2501 SYNTHASE"/>
    <property type="match status" value="1"/>
</dbReference>
<protein>
    <recommendedName>
        <fullName evidence="1">Peptidase U32 collagenase domain-containing protein</fullName>
    </recommendedName>
</protein>
<dbReference type="AlphaFoldDB" id="A0A644Z0H8"/>
<dbReference type="InterPro" id="IPR051454">
    <property type="entry name" value="RNA/ubiquinone_mod_enzymes"/>
</dbReference>
<evidence type="ECO:0000259" key="1">
    <source>
        <dbReference type="Pfam" id="PF12392"/>
    </source>
</evidence>
<accession>A0A644Z0H8</accession>
<dbReference type="InterPro" id="IPR036206">
    <property type="entry name" value="ThiamineP_synth_sf"/>
</dbReference>
<dbReference type="InterPro" id="IPR020988">
    <property type="entry name" value="Pept_U32_collagenase"/>
</dbReference>
<feature type="domain" description="Peptidase U32 collagenase" evidence="1">
    <location>
        <begin position="306"/>
        <end position="407"/>
    </location>
</feature>
<comment type="caution">
    <text evidence="2">The sequence shown here is derived from an EMBL/GenBank/DDBJ whole genome shotgun (WGS) entry which is preliminary data.</text>
</comment>
<name>A0A644Z0H8_9ZZZZ</name>
<gene>
    <name evidence="2" type="ORF">SDC9_80087</name>
</gene>
<reference evidence="2" key="1">
    <citation type="submission" date="2019-08" db="EMBL/GenBank/DDBJ databases">
        <authorList>
            <person name="Kucharzyk K."/>
            <person name="Murdoch R.W."/>
            <person name="Higgins S."/>
            <person name="Loffler F."/>
        </authorList>
    </citation>
    <scope>NUCLEOTIDE SEQUENCE</scope>
</reference>
<dbReference type="PANTHER" id="PTHR30217">
    <property type="entry name" value="PEPTIDASE U32 FAMILY"/>
    <property type="match status" value="1"/>
</dbReference>
<dbReference type="SUPFAM" id="SSF51391">
    <property type="entry name" value="Thiamin phosphate synthase"/>
    <property type="match status" value="1"/>
</dbReference>
<evidence type="ECO:0000313" key="2">
    <source>
        <dbReference type="EMBL" id="MPM33511.1"/>
    </source>
</evidence>
<dbReference type="InterPro" id="IPR001539">
    <property type="entry name" value="Peptidase_U32"/>
</dbReference>
<dbReference type="Pfam" id="PF01136">
    <property type="entry name" value="Peptidase_U32"/>
    <property type="match status" value="1"/>
</dbReference>